<comment type="similarity">
    <text evidence="3">Belongs to the acetyltransferase family. RimJ subfamily.</text>
</comment>
<evidence type="ECO:0000259" key="4">
    <source>
        <dbReference type="PROSITE" id="PS51186"/>
    </source>
</evidence>
<dbReference type="InterPro" id="IPR000182">
    <property type="entry name" value="GNAT_dom"/>
</dbReference>
<gene>
    <name evidence="5" type="ORF">GCM10010411_36640</name>
</gene>
<proteinExistence type="inferred from homology"/>
<dbReference type="InterPro" id="IPR051531">
    <property type="entry name" value="N-acetyltransferase"/>
</dbReference>
<name>A0ABN3PT42_9ACTN</name>
<dbReference type="EMBL" id="BAAATD010000004">
    <property type="protein sequence ID" value="GAA2599706.1"/>
    <property type="molecule type" value="Genomic_DNA"/>
</dbReference>
<evidence type="ECO:0000313" key="6">
    <source>
        <dbReference type="Proteomes" id="UP001501509"/>
    </source>
</evidence>
<evidence type="ECO:0000256" key="1">
    <source>
        <dbReference type="ARBA" id="ARBA00022679"/>
    </source>
</evidence>
<keyword evidence="1" id="KW-0808">Transferase</keyword>
<dbReference type="RefSeq" id="WP_344542343.1">
    <property type="nucleotide sequence ID" value="NZ_BAAATD010000004.1"/>
</dbReference>
<dbReference type="Gene3D" id="3.40.630.30">
    <property type="match status" value="1"/>
</dbReference>
<keyword evidence="2" id="KW-0012">Acyltransferase</keyword>
<comment type="caution">
    <text evidence="5">The sequence shown here is derived from an EMBL/GenBank/DDBJ whole genome shotgun (WGS) entry which is preliminary data.</text>
</comment>
<dbReference type="InterPro" id="IPR016181">
    <property type="entry name" value="Acyl_CoA_acyltransferase"/>
</dbReference>
<dbReference type="Proteomes" id="UP001501509">
    <property type="component" value="Unassembled WGS sequence"/>
</dbReference>
<dbReference type="PANTHER" id="PTHR43792:SF8">
    <property type="entry name" value="[RIBOSOMAL PROTEIN US5]-ALANINE N-ACETYLTRANSFERASE"/>
    <property type="match status" value="1"/>
</dbReference>
<keyword evidence="6" id="KW-1185">Reference proteome</keyword>
<dbReference type="SUPFAM" id="SSF55729">
    <property type="entry name" value="Acyl-CoA N-acyltransferases (Nat)"/>
    <property type="match status" value="1"/>
</dbReference>
<dbReference type="PANTHER" id="PTHR43792">
    <property type="entry name" value="GNAT FAMILY, PUTATIVE (AFU_ORTHOLOGUE AFUA_3G00765)-RELATED-RELATED"/>
    <property type="match status" value="1"/>
</dbReference>
<feature type="domain" description="N-acetyltransferase" evidence="4">
    <location>
        <begin position="16"/>
        <end position="178"/>
    </location>
</feature>
<sequence length="203" mass="22539">MILAGPCTPEISAGTVRLRPVRVDDAAELTGLYLANREYLRPWEPARDASYFTVEGQRANLRELVQAHASGEMWPGVILVNGEIAGRISLNNILRGPLQSCFVGYWVARDRTGRGVATEAVRQALDLAFGELGLHRVEAFARLDNERSQRVLARNGFTAVGVARRHLHVDGRWHDQRIFERLAPWDDGRALHPPAGDRAVTDG</sequence>
<organism evidence="5 6">
    <name type="scientific">Actinomadura fulvescens</name>
    <dbReference type="NCBI Taxonomy" id="46160"/>
    <lineage>
        <taxon>Bacteria</taxon>
        <taxon>Bacillati</taxon>
        <taxon>Actinomycetota</taxon>
        <taxon>Actinomycetes</taxon>
        <taxon>Streptosporangiales</taxon>
        <taxon>Thermomonosporaceae</taxon>
        <taxon>Actinomadura</taxon>
    </lineage>
</organism>
<dbReference type="Pfam" id="PF13302">
    <property type="entry name" value="Acetyltransf_3"/>
    <property type="match status" value="1"/>
</dbReference>
<evidence type="ECO:0000256" key="3">
    <source>
        <dbReference type="ARBA" id="ARBA00038502"/>
    </source>
</evidence>
<accession>A0ABN3PT42</accession>
<protein>
    <submittedName>
        <fullName evidence="5">GNAT family protein</fullName>
    </submittedName>
</protein>
<reference evidence="5 6" key="1">
    <citation type="journal article" date="2019" name="Int. J. Syst. Evol. Microbiol.">
        <title>The Global Catalogue of Microorganisms (GCM) 10K type strain sequencing project: providing services to taxonomists for standard genome sequencing and annotation.</title>
        <authorList>
            <consortium name="The Broad Institute Genomics Platform"/>
            <consortium name="The Broad Institute Genome Sequencing Center for Infectious Disease"/>
            <person name="Wu L."/>
            <person name="Ma J."/>
        </authorList>
    </citation>
    <scope>NUCLEOTIDE SEQUENCE [LARGE SCALE GENOMIC DNA]</scope>
    <source>
        <strain evidence="5 6">JCM 6833</strain>
    </source>
</reference>
<evidence type="ECO:0000256" key="2">
    <source>
        <dbReference type="ARBA" id="ARBA00023315"/>
    </source>
</evidence>
<dbReference type="PROSITE" id="PS51186">
    <property type="entry name" value="GNAT"/>
    <property type="match status" value="1"/>
</dbReference>
<evidence type="ECO:0000313" key="5">
    <source>
        <dbReference type="EMBL" id="GAA2599706.1"/>
    </source>
</evidence>